<feature type="domain" description="FAS1" evidence="1">
    <location>
        <begin position="188"/>
        <end position="357"/>
    </location>
</feature>
<name>A0A0C1L5U1_9BACT</name>
<dbReference type="AlphaFoldDB" id="A0A0C1L5U1"/>
<dbReference type="InterPro" id="IPR050904">
    <property type="entry name" value="Adhesion/Biosynth-related"/>
</dbReference>
<protein>
    <recommendedName>
        <fullName evidence="1">FAS1 domain-containing protein</fullName>
    </recommendedName>
</protein>
<dbReference type="PROSITE" id="PS50213">
    <property type="entry name" value="FAS1"/>
    <property type="match status" value="2"/>
</dbReference>
<sequence>MFEHIKKYSKLVLVTMAAGFQLTACNKIPEVEEIQPEIPEGRTIAEIINTEPQYSLMKLAATKGGIMATLSNPDAQLTLLAVDNDAFALSGINEAIINALPAATVAGIAQYHIIPQALPTTSITDAYPNVQMPTLIQLPGAPAVIKMPTFLSRRGDMAFVNNIPVKEANIQASNGVIHDVFAVVAPPTRVVMDSIARDTSLTFFTAAIARADEGLPDGSKFSQLLANPLANFTVFAPDNNAFKMLLAGLGLPPDPSVIGMLPIQTVQGIVAYHIHILDGSPPADPTKIKFARAFTVNFPTTPSPVKTFLNVVIDPAPPLILDAAQGVKGWVNPTFSKIIGANRNAVNGVVHKIDQVLRPQ</sequence>
<reference evidence="2 3" key="1">
    <citation type="submission" date="2014-11" db="EMBL/GenBank/DDBJ databases">
        <title>Genome sequence of Flavihumibacter solisilvae 3-3.</title>
        <authorList>
            <person name="Zhou G."/>
            <person name="Li M."/>
            <person name="Wang G."/>
        </authorList>
    </citation>
    <scope>NUCLEOTIDE SEQUENCE [LARGE SCALE GENOMIC DNA]</scope>
    <source>
        <strain evidence="2 3">3-3</strain>
    </source>
</reference>
<dbReference type="SUPFAM" id="SSF82153">
    <property type="entry name" value="FAS1 domain"/>
    <property type="match status" value="2"/>
</dbReference>
<feature type="domain" description="FAS1" evidence="1">
    <location>
        <begin position="41"/>
        <end position="184"/>
    </location>
</feature>
<dbReference type="RefSeq" id="WP_039138882.1">
    <property type="nucleotide sequence ID" value="NZ_JSVC01000009.1"/>
</dbReference>
<keyword evidence="3" id="KW-1185">Reference proteome</keyword>
<evidence type="ECO:0000259" key="1">
    <source>
        <dbReference type="PROSITE" id="PS50213"/>
    </source>
</evidence>
<dbReference type="Proteomes" id="UP000031408">
    <property type="component" value="Unassembled WGS sequence"/>
</dbReference>
<dbReference type="Pfam" id="PF02469">
    <property type="entry name" value="Fasciclin"/>
    <property type="match status" value="1"/>
</dbReference>
<dbReference type="PANTHER" id="PTHR10900">
    <property type="entry name" value="PERIOSTIN-RELATED"/>
    <property type="match status" value="1"/>
</dbReference>
<dbReference type="SMART" id="SM00554">
    <property type="entry name" value="FAS1"/>
    <property type="match status" value="2"/>
</dbReference>
<accession>A0A0C1L5U1</accession>
<dbReference type="InterPro" id="IPR036378">
    <property type="entry name" value="FAS1_dom_sf"/>
</dbReference>
<proteinExistence type="predicted"/>
<organism evidence="2 3">
    <name type="scientific">Flavihumibacter solisilvae</name>
    <dbReference type="NCBI Taxonomy" id="1349421"/>
    <lineage>
        <taxon>Bacteria</taxon>
        <taxon>Pseudomonadati</taxon>
        <taxon>Bacteroidota</taxon>
        <taxon>Chitinophagia</taxon>
        <taxon>Chitinophagales</taxon>
        <taxon>Chitinophagaceae</taxon>
        <taxon>Flavihumibacter</taxon>
    </lineage>
</organism>
<dbReference type="InterPro" id="IPR000782">
    <property type="entry name" value="FAS1_domain"/>
</dbReference>
<evidence type="ECO:0000313" key="3">
    <source>
        <dbReference type="Proteomes" id="UP000031408"/>
    </source>
</evidence>
<dbReference type="OrthoDB" id="1144324at2"/>
<dbReference type="PANTHER" id="PTHR10900:SF77">
    <property type="entry name" value="FI19380P1"/>
    <property type="match status" value="1"/>
</dbReference>
<comment type="caution">
    <text evidence="2">The sequence shown here is derived from an EMBL/GenBank/DDBJ whole genome shotgun (WGS) entry which is preliminary data.</text>
</comment>
<dbReference type="STRING" id="1349421.OI18_08185"/>
<dbReference type="EMBL" id="JSVC01000009">
    <property type="protein sequence ID" value="KIC94881.1"/>
    <property type="molecule type" value="Genomic_DNA"/>
</dbReference>
<gene>
    <name evidence="2" type="ORF">OI18_08185</name>
</gene>
<evidence type="ECO:0000313" key="2">
    <source>
        <dbReference type="EMBL" id="KIC94881.1"/>
    </source>
</evidence>
<dbReference type="Gene3D" id="2.30.180.10">
    <property type="entry name" value="FAS1 domain"/>
    <property type="match status" value="2"/>
</dbReference>